<evidence type="ECO:0000313" key="2">
    <source>
        <dbReference type="Proteomes" id="UP000186817"/>
    </source>
</evidence>
<dbReference type="EMBL" id="LSRX01000721">
    <property type="protein sequence ID" value="OLP90262.1"/>
    <property type="molecule type" value="Genomic_DNA"/>
</dbReference>
<sequence>MMQVLFSLPKAILTKQLLKDVWQRIVESFKNMARTDIPWNDLRPNAAWREHIKSPEDFCCDCGDHQVFTAPGLNPLAISLDTLRTWDLGLSCHLLGSFLWDLVEDSDGNRDLCWTRIYDEIQSIYARLNVAASQRVGRLKWKDLAKTNSEFPCLKHVKGRRVRRFVPVALELATQYKEEVDDKEEVEVEVEDPDVGLSQATTLLSVIGGCLGMAWTWTIVLGVEWFLLSWSRFLDFGPDGNPQIIIVGHSVRRCRCGRLWVVVIDSTIIGVVCGRSNHC</sequence>
<gene>
    <name evidence="1" type="ORF">AK812_SmicGene28172</name>
</gene>
<protein>
    <submittedName>
        <fullName evidence="1">Uncharacterized protein</fullName>
    </submittedName>
</protein>
<name>A0A1Q9D510_SYMMI</name>
<dbReference type="Proteomes" id="UP000186817">
    <property type="component" value="Unassembled WGS sequence"/>
</dbReference>
<organism evidence="1 2">
    <name type="scientific">Symbiodinium microadriaticum</name>
    <name type="common">Dinoflagellate</name>
    <name type="synonym">Zooxanthella microadriatica</name>
    <dbReference type="NCBI Taxonomy" id="2951"/>
    <lineage>
        <taxon>Eukaryota</taxon>
        <taxon>Sar</taxon>
        <taxon>Alveolata</taxon>
        <taxon>Dinophyceae</taxon>
        <taxon>Suessiales</taxon>
        <taxon>Symbiodiniaceae</taxon>
        <taxon>Symbiodinium</taxon>
    </lineage>
</organism>
<keyword evidence="2" id="KW-1185">Reference proteome</keyword>
<evidence type="ECO:0000313" key="1">
    <source>
        <dbReference type="EMBL" id="OLP90262.1"/>
    </source>
</evidence>
<proteinExistence type="predicted"/>
<dbReference type="AlphaFoldDB" id="A0A1Q9D510"/>
<reference evidence="1 2" key="1">
    <citation type="submission" date="2016-02" db="EMBL/GenBank/DDBJ databases">
        <title>Genome analysis of coral dinoflagellate symbionts highlights evolutionary adaptations to a symbiotic lifestyle.</title>
        <authorList>
            <person name="Aranda M."/>
            <person name="Li Y."/>
            <person name="Liew Y.J."/>
            <person name="Baumgarten S."/>
            <person name="Simakov O."/>
            <person name="Wilson M."/>
            <person name="Piel J."/>
            <person name="Ashoor H."/>
            <person name="Bougouffa S."/>
            <person name="Bajic V.B."/>
            <person name="Ryu T."/>
            <person name="Ravasi T."/>
            <person name="Bayer T."/>
            <person name="Micklem G."/>
            <person name="Kim H."/>
            <person name="Bhak J."/>
            <person name="Lajeunesse T.C."/>
            <person name="Voolstra C.R."/>
        </authorList>
    </citation>
    <scope>NUCLEOTIDE SEQUENCE [LARGE SCALE GENOMIC DNA]</scope>
    <source>
        <strain evidence="1 2">CCMP2467</strain>
    </source>
</reference>
<accession>A0A1Q9D510</accession>
<comment type="caution">
    <text evidence="1">The sequence shown here is derived from an EMBL/GenBank/DDBJ whole genome shotgun (WGS) entry which is preliminary data.</text>
</comment>